<evidence type="ECO:0000313" key="2">
    <source>
        <dbReference type="WBParaSite" id="nRc.2.0.1.t09697-RA"/>
    </source>
</evidence>
<accession>A0A915I7F8</accession>
<reference evidence="2" key="1">
    <citation type="submission" date="2022-11" db="UniProtKB">
        <authorList>
            <consortium name="WormBaseParasite"/>
        </authorList>
    </citation>
    <scope>IDENTIFICATION</scope>
</reference>
<name>A0A915I7F8_ROMCU</name>
<proteinExistence type="predicted"/>
<dbReference type="AlphaFoldDB" id="A0A915I7F8"/>
<protein>
    <submittedName>
        <fullName evidence="2">Reverse transcriptase</fullName>
    </submittedName>
</protein>
<organism evidence="1 2">
    <name type="scientific">Romanomermis culicivorax</name>
    <name type="common">Nematode worm</name>
    <dbReference type="NCBI Taxonomy" id="13658"/>
    <lineage>
        <taxon>Eukaryota</taxon>
        <taxon>Metazoa</taxon>
        <taxon>Ecdysozoa</taxon>
        <taxon>Nematoda</taxon>
        <taxon>Enoplea</taxon>
        <taxon>Dorylaimia</taxon>
        <taxon>Mermithida</taxon>
        <taxon>Mermithoidea</taxon>
        <taxon>Mermithidae</taxon>
        <taxon>Romanomermis</taxon>
    </lineage>
</organism>
<keyword evidence="1" id="KW-1185">Reference proteome</keyword>
<dbReference type="WBParaSite" id="nRc.2.0.1.t09697-RA">
    <property type="protein sequence ID" value="nRc.2.0.1.t09697-RA"/>
    <property type="gene ID" value="nRc.2.0.1.g09697"/>
</dbReference>
<dbReference type="Proteomes" id="UP000887565">
    <property type="component" value="Unplaced"/>
</dbReference>
<sequence length="77" mass="8766">MPTYPMGDQHLGPLVYYKDRGDQATSLMDMVHGYHEIPTATSLSSFDVTKINLRYECGYKSSTRTCHDVDEAMCQQE</sequence>
<evidence type="ECO:0000313" key="1">
    <source>
        <dbReference type="Proteomes" id="UP000887565"/>
    </source>
</evidence>